<comment type="caution">
    <text evidence="3">The sequence shown here is derived from an EMBL/GenBank/DDBJ whole genome shotgun (WGS) entry which is preliminary data.</text>
</comment>
<feature type="transmembrane region" description="Helical" evidence="1">
    <location>
        <begin position="79"/>
        <end position="100"/>
    </location>
</feature>
<feature type="transmembrane region" description="Helical" evidence="1">
    <location>
        <begin position="295"/>
        <end position="315"/>
    </location>
</feature>
<dbReference type="Pfam" id="PF04892">
    <property type="entry name" value="VanZ"/>
    <property type="match status" value="1"/>
</dbReference>
<feature type="transmembrane region" description="Helical" evidence="1">
    <location>
        <begin position="112"/>
        <end position="129"/>
    </location>
</feature>
<evidence type="ECO:0000313" key="4">
    <source>
        <dbReference type="Proteomes" id="UP001501627"/>
    </source>
</evidence>
<feature type="domain" description="VanZ-like" evidence="2">
    <location>
        <begin position="22"/>
        <end position="129"/>
    </location>
</feature>
<feature type="transmembrane region" description="Helical" evidence="1">
    <location>
        <begin position="335"/>
        <end position="356"/>
    </location>
</feature>
<dbReference type="InterPro" id="IPR006976">
    <property type="entry name" value="VanZ-like"/>
</dbReference>
<dbReference type="Proteomes" id="UP001501627">
    <property type="component" value="Unassembled WGS sequence"/>
</dbReference>
<dbReference type="RefSeq" id="WP_103045800.1">
    <property type="nucleotide sequence ID" value="NZ_BAABBP010000043.1"/>
</dbReference>
<protein>
    <submittedName>
        <fullName evidence="3">VanZ family protein</fullName>
    </submittedName>
</protein>
<gene>
    <name evidence="3" type="ORF">GCM10022279_31630</name>
</gene>
<feature type="transmembrane region" description="Helical" evidence="1">
    <location>
        <begin position="48"/>
        <end position="72"/>
    </location>
</feature>
<feature type="transmembrane region" description="Helical" evidence="1">
    <location>
        <begin position="267"/>
        <end position="288"/>
    </location>
</feature>
<feature type="transmembrane region" description="Helical" evidence="1">
    <location>
        <begin position="214"/>
        <end position="232"/>
    </location>
</feature>
<reference evidence="4" key="1">
    <citation type="journal article" date="2019" name="Int. J. Syst. Evol. Microbiol.">
        <title>The Global Catalogue of Microorganisms (GCM) 10K type strain sequencing project: providing services to taxonomists for standard genome sequencing and annotation.</title>
        <authorList>
            <consortium name="The Broad Institute Genomics Platform"/>
            <consortium name="The Broad Institute Genome Sequencing Center for Infectious Disease"/>
            <person name="Wu L."/>
            <person name="Ma J."/>
        </authorList>
    </citation>
    <scope>NUCLEOTIDE SEQUENCE [LARGE SCALE GENOMIC DNA]</scope>
    <source>
        <strain evidence="4">JCM 17561</strain>
    </source>
</reference>
<evidence type="ECO:0000256" key="1">
    <source>
        <dbReference type="SAM" id="Phobius"/>
    </source>
</evidence>
<sequence>MHKTAAWPLALLYAALILFASWFPFEGWRVQGVSPWAFLFDRVPPPYWTWFDVVSNLLGYAPLGFLLALAWLRSGSGRHAVPVATALGALLSLSAEFGQIYLPQRVPSNLDWLLNTAGAGIGALLAALLERLGALARWSRFRQQWFVPHARGALVLLALWPWALLFPAALPLGLGQVVQRLEAALTQLLQDTPFLAWMPVRHAPLQPLAPAGEMLAVALGMLLPCLLLYSVVRSPWRRAVLALSAAVLGFFCMTLSTVLSYGPAHALQWLSTASRAGLLLGVLAALAMAGLRRRLCTALLLVALLWHLALLNQAPTSAYFSQTLQAWEQGRFIRFYGLGQWLGWLWPYGVLVYAVARLSRREAQS</sequence>
<dbReference type="EMBL" id="BAABBP010000043">
    <property type="protein sequence ID" value="GAA4005198.1"/>
    <property type="molecule type" value="Genomic_DNA"/>
</dbReference>
<organism evidence="3 4">
    <name type="scientific">Comamonas faecalis</name>
    <dbReference type="NCBI Taxonomy" id="1387849"/>
    <lineage>
        <taxon>Bacteria</taxon>
        <taxon>Pseudomonadati</taxon>
        <taxon>Pseudomonadota</taxon>
        <taxon>Betaproteobacteria</taxon>
        <taxon>Burkholderiales</taxon>
        <taxon>Comamonadaceae</taxon>
        <taxon>Comamonas</taxon>
    </lineage>
</organism>
<feature type="transmembrane region" description="Helical" evidence="1">
    <location>
        <begin position="239"/>
        <end position="261"/>
    </location>
</feature>
<keyword evidence="1" id="KW-0812">Transmembrane</keyword>
<accession>A0ABP7S144</accession>
<feature type="transmembrane region" description="Helical" evidence="1">
    <location>
        <begin position="150"/>
        <end position="170"/>
    </location>
</feature>
<keyword evidence="1" id="KW-0472">Membrane</keyword>
<proteinExistence type="predicted"/>
<keyword evidence="4" id="KW-1185">Reference proteome</keyword>
<keyword evidence="1" id="KW-1133">Transmembrane helix</keyword>
<evidence type="ECO:0000313" key="3">
    <source>
        <dbReference type="EMBL" id="GAA4005198.1"/>
    </source>
</evidence>
<dbReference type="NCBIfam" id="NF037970">
    <property type="entry name" value="vanZ_1"/>
    <property type="match status" value="1"/>
</dbReference>
<name>A0ABP7S144_9BURK</name>
<evidence type="ECO:0000259" key="2">
    <source>
        <dbReference type="Pfam" id="PF04892"/>
    </source>
</evidence>